<dbReference type="AlphaFoldDB" id="A0A382N3X6"/>
<reference evidence="1" key="1">
    <citation type="submission" date="2018-05" db="EMBL/GenBank/DDBJ databases">
        <authorList>
            <person name="Lanie J.A."/>
            <person name="Ng W.-L."/>
            <person name="Kazmierczak K.M."/>
            <person name="Andrzejewski T.M."/>
            <person name="Davidsen T.M."/>
            <person name="Wayne K.J."/>
            <person name="Tettelin H."/>
            <person name="Glass J.I."/>
            <person name="Rusch D."/>
            <person name="Podicherti R."/>
            <person name="Tsui H.-C.T."/>
            <person name="Winkler M.E."/>
        </authorList>
    </citation>
    <scope>NUCLEOTIDE SEQUENCE</scope>
</reference>
<proteinExistence type="predicted"/>
<gene>
    <name evidence="1" type="ORF">METZ01_LOCUS308314</name>
</gene>
<protein>
    <submittedName>
        <fullName evidence="1">Uncharacterized protein</fullName>
    </submittedName>
</protein>
<name>A0A382N3X6_9ZZZZ</name>
<sequence length="25" mass="2540">MAANLIASLKLPILSINPNSLAFGA</sequence>
<feature type="non-terminal residue" evidence="1">
    <location>
        <position position="25"/>
    </location>
</feature>
<evidence type="ECO:0000313" key="1">
    <source>
        <dbReference type="EMBL" id="SVC55460.1"/>
    </source>
</evidence>
<dbReference type="EMBL" id="UINC01097609">
    <property type="protein sequence ID" value="SVC55460.1"/>
    <property type="molecule type" value="Genomic_DNA"/>
</dbReference>
<accession>A0A382N3X6</accession>
<organism evidence="1">
    <name type="scientific">marine metagenome</name>
    <dbReference type="NCBI Taxonomy" id="408172"/>
    <lineage>
        <taxon>unclassified sequences</taxon>
        <taxon>metagenomes</taxon>
        <taxon>ecological metagenomes</taxon>
    </lineage>
</organism>